<dbReference type="RefSeq" id="WP_068741792.1">
    <property type="nucleotide sequence ID" value="NZ_FNSA01000003.1"/>
</dbReference>
<sequence length="267" mass="29421">MTPTSTIAGFPEPTSVGVAGDWHGAGKWAKHAIDRLMDYRPVDALVQLGDFGFWPGGGGQAYLDALEKVLERYGLPLFWIRGNHEWQPELAAWPVTDGVQIIRPHIVHLPAGFRWQWKGQTWLALGGAPSIDRDLRVAGVDWWPDEVISDLDVEEAIAGGPADIMICHDAPRGVSELDQWLSVNGIALPPIIASDADYGRSQVRKVVDAVQPSRLFHGHYHHRYDGEMRGDGFTTAITGLDCNGSTTRKNMLRLDLPVAAVTELFDD</sequence>
<dbReference type="Proteomes" id="UP000182241">
    <property type="component" value="Unassembled WGS sequence"/>
</dbReference>
<name>A0A1H4U711_TSUTY</name>
<dbReference type="AlphaFoldDB" id="A0A1H4U711"/>
<evidence type="ECO:0000313" key="3">
    <source>
        <dbReference type="Proteomes" id="UP000182241"/>
    </source>
</evidence>
<dbReference type="EMBL" id="FNSA01000003">
    <property type="protein sequence ID" value="SEC64505.1"/>
    <property type="molecule type" value="Genomic_DNA"/>
</dbReference>
<feature type="domain" description="Calcineurin-like phosphoesterase" evidence="1">
    <location>
        <begin position="16"/>
        <end position="222"/>
    </location>
</feature>
<evidence type="ECO:0000313" key="2">
    <source>
        <dbReference type="EMBL" id="SEC64505.1"/>
    </source>
</evidence>
<evidence type="ECO:0000259" key="1">
    <source>
        <dbReference type="Pfam" id="PF00149"/>
    </source>
</evidence>
<gene>
    <name evidence="2" type="ORF">SAMN04489793_2800</name>
</gene>
<dbReference type="Gene3D" id="3.60.21.10">
    <property type="match status" value="1"/>
</dbReference>
<keyword evidence="3" id="KW-1185">Reference proteome</keyword>
<accession>A0A1H4U711</accession>
<dbReference type="InterPro" id="IPR004843">
    <property type="entry name" value="Calcineurin-like_PHP"/>
</dbReference>
<dbReference type="GO" id="GO:0016787">
    <property type="term" value="F:hydrolase activity"/>
    <property type="evidence" value="ECO:0007669"/>
    <property type="project" value="InterPro"/>
</dbReference>
<dbReference type="InterPro" id="IPR029052">
    <property type="entry name" value="Metallo-depent_PP-like"/>
</dbReference>
<protein>
    <submittedName>
        <fullName evidence="2">Predicted phosphoesterase</fullName>
    </submittedName>
</protein>
<organism evidence="2 3">
    <name type="scientific">Tsukamurella tyrosinosolvens</name>
    <dbReference type="NCBI Taxonomy" id="57704"/>
    <lineage>
        <taxon>Bacteria</taxon>
        <taxon>Bacillati</taxon>
        <taxon>Actinomycetota</taxon>
        <taxon>Actinomycetes</taxon>
        <taxon>Mycobacteriales</taxon>
        <taxon>Tsukamurellaceae</taxon>
        <taxon>Tsukamurella</taxon>
    </lineage>
</organism>
<dbReference type="SUPFAM" id="SSF56300">
    <property type="entry name" value="Metallo-dependent phosphatases"/>
    <property type="match status" value="1"/>
</dbReference>
<dbReference type="CDD" id="cd00838">
    <property type="entry name" value="MPP_superfamily"/>
    <property type="match status" value="1"/>
</dbReference>
<reference evidence="3" key="1">
    <citation type="submission" date="2016-10" db="EMBL/GenBank/DDBJ databases">
        <authorList>
            <person name="Varghese N."/>
            <person name="Submissions S."/>
        </authorList>
    </citation>
    <scope>NUCLEOTIDE SEQUENCE [LARGE SCALE GENOMIC DNA]</scope>
    <source>
        <strain evidence="3">DSM 44234</strain>
    </source>
</reference>
<proteinExistence type="predicted"/>
<dbReference type="Pfam" id="PF00149">
    <property type="entry name" value="Metallophos"/>
    <property type="match status" value="1"/>
</dbReference>
<dbReference type="STRING" id="57704.SAMN04489793_2800"/>